<dbReference type="EMBL" id="CP069025">
    <property type="protein sequence ID" value="QRC93685.1"/>
    <property type="molecule type" value="Genomic_DNA"/>
</dbReference>
<dbReference type="KEGG" id="pno:SNOG_03889"/>
<dbReference type="PROSITE" id="PS01031">
    <property type="entry name" value="SHSP"/>
    <property type="match status" value="1"/>
</dbReference>
<accession>A0A7U2EV68</accession>
<reference evidence="7" key="1">
    <citation type="journal article" date="2021" name="BMC Genomics">
        <title>Chromosome-level genome assembly and manually-curated proteome of model necrotroph Parastagonospora nodorum Sn15 reveals a genome-wide trove of candidate effector homologs, and redundancy of virulence-related functions within an accessory chromosome.</title>
        <authorList>
            <person name="Bertazzoni S."/>
            <person name="Jones D.A.B."/>
            <person name="Phan H.T."/>
            <person name="Tan K.-C."/>
            <person name="Hane J.K."/>
        </authorList>
    </citation>
    <scope>NUCLEOTIDE SEQUENCE [LARGE SCALE GENOMIC DNA]</scope>
    <source>
        <strain evidence="7">SN15 / ATCC MYA-4574 / FGSC 10173)</strain>
    </source>
</reference>
<dbReference type="PANTHER" id="PTHR11527">
    <property type="entry name" value="HEAT-SHOCK PROTEIN 20 FAMILY MEMBER"/>
    <property type="match status" value="1"/>
</dbReference>
<gene>
    <name evidence="6" type="ORF">JI435_038890</name>
</gene>
<dbReference type="Gene3D" id="2.60.40.790">
    <property type="match status" value="1"/>
</dbReference>
<evidence type="ECO:0000256" key="4">
    <source>
        <dbReference type="SAM" id="MobiDB-lite"/>
    </source>
</evidence>
<dbReference type="RefSeq" id="XP_001794434.1">
    <property type="nucleotide sequence ID" value="XM_001794382.1"/>
</dbReference>
<dbReference type="SUPFAM" id="SSF49764">
    <property type="entry name" value="HSP20-like chaperones"/>
    <property type="match status" value="1"/>
</dbReference>
<dbReference type="CDD" id="cd06464">
    <property type="entry name" value="ACD_sHsps-like"/>
    <property type="match status" value="1"/>
</dbReference>
<feature type="domain" description="SHSP" evidence="5">
    <location>
        <begin position="34"/>
        <end position="194"/>
    </location>
</feature>
<dbReference type="VEuPathDB" id="FungiDB:JI435_038890"/>
<feature type="compositionally biased region" description="Basic and acidic residues" evidence="4">
    <location>
        <begin position="100"/>
        <end position="115"/>
    </location>
</feature>
<name>A0A7U2EV68_PHANO</name>
<evidence type="ECO:0000259" key="5">
    <source>
        <dbReference type="PROSITE" id="PS01031"/>
    </source>
</evidence>
<evidence type="ECO:0000313" key="6">
    <source>
        <dbReference type="EMBL" id="QRC93685.1"/>
    </source>
</evidence>
<dbReference type="Proteomes" id="UP000663193">
    <property type="component" value="Chromosome 3"/>
</dbReference>
<keyword evidence="7" id="KW-1185">Reference proteome</keyword>
<comment type="similarity">
    <text evidence="2 3">Belongs to the small heat shock protein (HSP20) family.</text>
</comment>
<keyword evidence="1" id="KW-0346">Stress response</keyword>
<protein>
    <recommendedName>
        <fullName evidence="5">SHSP domain-containing protein</fullName>
    </recommendedName>
</protein>
<organism evidence="6 7">
    <name type="scientific">Phaeosphaeria nodorum (strain SN15 / ATCC MYA-4574 / FGSC 10173)</name>
    <name type="common">Glume blotch fungus</name>
    <name type="synonym">Parastagonospora nodorum</name>
    <dbReference type="NCBI Taxonomy" id="321614"/>
    <lineage>
        <taxon>Eukaryota</taxon>
        <taxon>Fungi</taxon>
        <taxon>Dikarya</taxon>
        <taxon>Ascomycota</taxon>
        <taxon>Pezizomycotina</taxon>
        <taxon>Dothideomycetes</taxon>
        <taxon>Pleosporomycetidae</taxon>
        <taxon>Pleosporales</taxon>
        <taxon>Pleosporineae</taxon>
        <taxon>Phaeosphaeriaceae</taxon>
        <taxon>Parastagonospora</taxon>
    </lineage>
</organism>
<evidence type="ECO:0000256" key="3">
    <source>
        <dbReference type="RuleBase" id="RU003616"/>
    </source>
</evidence>
<proteinExistence type="inferred from homology"/>
<dbReference type="Pfam" id="PF00011">
    <property type="entry name" value="HSP20"/>
    <property type="match status" value="2"/>
</dbReference>
<evidence type="ECO:0000313" key="7">
    <source>
        <dbReference type="Proteomes" id="UP000663193"/>
    </source>
</evidence>
<dbReference type="InterPro" id="IPR002068">
    <property type="entry name" value="A-crystallin/Hsp20_dom"/>
</dbReference>
<dbReference type="AlphaFoldDB" id="A0A7U2EV68"/>
<dbReference type="OrthoDB" id="1431247at2759"/>
<dbReference type="InterPro" id="IPR008978">
    <property type="entry name" value="HSP20-like_chaperone"/>
</dbReference>
<evidence type="ECO:0000256" key="2">
    <source>
        <dbReference type="PROSITE-ProRule" id="PRU00285"/>
    </source>
</evidence>
<feature type="compositionally biased region" description="Basic and acidic residues" evidence="4">
    <location>
        <begin position="126"/>
        <end position="140"/>
    </location>
</feature>
<sequence length="194" mass="22485">MSLFPRFTQEFAPIFRLFDEYDRQAFRDLDRQFKSVRSFTPKFDVKETKETYELHGELPGIEQKDINIEWTDNNTLSISGRHEHRREEGERPQGFIEGGEEQKKIDSSHQPRVEDENAETGVTKTSDQKEVGKQNDAEKPRYWVSERSVGEFHRSFAFPARVDQDGVKASLKNGILSVVVPKQSAPQARKINIE</sequence>
<dbReference type="OMA" id="MSLARQF"/>
<feature type="region of interest" description="Disordered" evidence="4">
    <location>
        <begin position="80"/>
        <end position="140"/>
    </location>
</feature>
<dbReference type="InterPro" id="IPR031107">
    <property type="entry name" value="Small_HSP"/>
</dbReference>
<evidence type="ECO:0000256" key="1">
    <source>
        <dbReference type="ARBA" id="ARBA00023016"/>
    </source>
</evidence>